<keyword evidence="3" id="KW-1015">Disulfide bond</keyword>
<dbReference type="PANTHER" id="PTHR10913">
    <property type="entry name" value="FOLLISTATIN-RELATED"/>
    <property type="match status" value="1"/>
</dbReference>
<dbReference type="PANTHER" id="PTHR10913:SF45">
    <property type="entry name" value="FOLLISTATIN, ISOFORM A-RELATED"/>
    <property type="match status" value="1"/>
</dbReference>
<dbReference type="AlphaFoldDB" id="A0AAV4R744"/>
<keyword evidence="2" id="KW-0722">Serine protease inhibitor</keyword>
<evidence type="ECO:0000313" key="6">
    <source>
        <dbReference type="Proteomes" id="UP001054945"/>
    </source>
</evidence>
<dbReference type="InterPro" id="IPR036058">
    <property type="entry name" value="Kazal_dom_sf"/>
</dbReference>
<dbReference type="PROSITE" id="PS51465">
    <property type="entry name" value="KAZAL_2"/>
    <property type="match status" value="1"/>
</dbReference>
<evidence type="ECO:0000256" key="3">
    <source>
        <dbReference type="ARBA" id="ARBA00023157"/>
    </source>
</evidence>
<keyword evidence="6" id="KW-1185">Reference proteome</keyword>
<dbReference type="Proteomes" id="UP001054945">
    <property type="component" value="Unassembled WGS sequence"/>
</dbReference>
<dbReference type="InterPro" id="IPR050653">
    <property type="entry name" value="Prot_Inhib_GrowthFact_Antg"/>
</dbReference>
<comment type="caution">
    <text evidence="5">The sequence shown here is derived from an EMBL/GenBank/DDBJ whole genome shotgun (WGS) entry which is preliminary data.</text>
</comment>
<dbReference type="GO" id="GO:0005576">
    <property type="term" value="C:extracellular region"/>
    <property type="evidence" value="ECO:0007669"/>
    <property type="project" value="TreeGrafter"/>
</dbReference>
<dbReference type="InterPro" id="IPR002350">
    <property type="entry name" value="Kazal_dom"/>
</dbReference>
<dbReference type="Pfam" id="PF07648">
    <property type="entry name" value="Kazal_2"/>
    <property type="match status" value="1"/>
</dbReference>
<protein>
    <submittedName>
        <fullName evidence="5">Kazal-like domain-containing protein</fullName>
    </submittedName>
</protein>
<gene>
    <name evidence="5" type="primary">AVEN_223275_1</name>
    <name evidence="5" type="ORF">CEXT_535501</name>
</gene>
<dbReference type="Gene3D" id="3.30.60.30">
    <property type="match status" value="1"/>
</dbReference>
<organism evidence="5 6">
    <name type="scientific">Caerostris extrusa</name>
    <name type="common">Bark spider</name>
    <name type="synonym">Caerostris bankana</name>
    <dbReference type="NCBI Taxonomy" id="172846"/>
    <lineage>
        <taxon>Eukaryota</taxon>
        <taxon>Metazoa</taxon>
        <taxon>Ecdysozoa</taxon>
        <taxon>Arthropoda</taxon>
        <taxon>Chelicerata</taxon>
        <taxon>Arachnida</taxon>
        <taxon>Araneae</taxon>
        <taxon>Araneomorphae</taxon>
        <taxon>Entelegynae</taxon>
        <taxon>Araneoidea</taxon>
        <taxon>Araneidae</taxon>
        <taxon>Caerostris</taxon>
    </lineage>
</organism>
<feature type="domain" description="Kazal-like" evidence="4">
    <location>
        <begin position="30"/>
        <end position="77"/>
    </location>
</feature>
<evidence type="ECO:0000256" key="1">
    <source>
        <dbReference type="ARBA" id="ARBA00022690"/>
    </source>
</evidence>
<evidence type="ECO:0000313" key="5">
    <source>
        <dbReference type="EMBL" id="GIY15903.1"/>
    </source>
</evidence>
<dbReference type="GO" id="GO:0030154">
    <property type="term" value="P:cell differentiation"/>
    <property type="evidence" value="ECO:0007669"/>
    <property type="project" value="TreeGrafter"/>
</dbReference>
<accession>A0AAV4R744</accession>
<evidence type="ECO:0000259" key="4">
    <source>
        <dbReference type="PROSITE" id="PS51465"/>
    </source>
</evidence>
<dbReference type="SUPFAM" id="SSF100895">
    <property type="entry name" value="Kazal-type serine protease inhibitors"/>
    <property type="match status" value="1"/>
</dbReference>
<name>A0AAV4R744_CAEEX</name>
<sequence>MGSGGKGCQEKNCQFGSVCEYDLNGLPQCVCNFDCPESRKPVCGSDNIIHDNDCTLREESCRQQVQIFILPTALCDEFRDIPCDGEMPLVNPLTGREYVCGEDDPSRYCPPSSYCHKTSTFSKCCREERVPSAIDGTLDGSRVSNWFYGGI</sequence>
<dbReference type="EMBL" id="BPLR01007298">
    <property type="protein sequence ID" value="GIY15903.1"/>
    <property type="molecule type" value="Genomic_DNA"/>
</dbReference>
<dbReference type="SMART" id="SM00280">
    <property type="entry name" value="KAZAL"/>
    <property type="match status" value="1"/>
</dbReference>
<reference evidence="5 6" key="1">
    <citation type="submission" date="2021-06" db="EMBL/GenBank/DDBJ databases">
        <title>Caerostris extrusa draft genome.</title>
        <authorList>
            <person name="Kono N."/>
            <person name="Arakawa K."/>
        </authorList>
    </citation>
    <scope>NUCLEOTIDE SEQUENCE [LARGE SCALE GENOMIC DNA]</scope>
</reference>
<proteinExistence type="predicted"/>
<keyword evidence="1" id="KW-0646">Protease inhibitor</keyword>
<evidence type="ECO:0000256" key="2">
    <source>
        <dbReference type="ARBA" id="ARBA00022900"/>
    </source>
</evidence>